<dbReference type="OrthoDB" id="9784739at2"/>
<evidence type="ECO:0000256" key="4">
    <source>
        <dbReference type="ARBA" id="ARBA00022737"/>
    </source>
</evidence>
<evidence type="ECO:0000313" key="10">
    <source>
        <dbReference type="Proteomes" id="UP000238385"/>
    </source>
</evidence>
<dbReference type="CDD" id="cd03352">
    <property type="entry name" value="LbH_LpxD"/>
    <property type="match status" value="1"/>
</dbReference>
<keyword evidence="10" id="KW-1185">Reference proteome</keyword>
<keyword evidence="6 7" id="KW-0012">Acyltransferase</keyword>
<evidence type="ECO:0000256" key="2">
    <source>
        <dbReference type="ARBA" id="ARBA00022556"/>
    </source>
</evidence>
<evidence type="ECO:0000256" key="7">
    <source>
        <dbReference type="HAMAP-Rule" id="MF_00523"/>
    </source>
</evidence>
<comment type="pathway">
    <text evidence="7">Bacterial outer membrane biogenesis; LPS lipid A biosynthesis.</text>
</comment>
<dbReference type="EMBL" id="PXNN01000014">
    <property type="protein sequence ID" value="PSF07614.1"/>
    <property type="molecule type" value="Genomic_DNA"/>
</dbReference>
<feature type="domain" description="UDP-3-O-[3-hydroxymyristoyl] glucosamine N-acyltransferase non-repeat region" evidence="8">
    <location>
        <begin position="24"/>
        <end position="90"/>
    </location>
</feature>
<dbReference type="InterPro" id="IPR011004">
    <property type="entry name" value="Trimer_LpxA-like_sf"/>
</dbReference>
<keyword evidence="3 7" id="KW-0808">Transferase</keyword>
<dbReference type="Proteomes" id="UP000238385">
    <property type="component" value="Unassembled WGS sequence"/>
</dbReference>
<organism evidence="9 10">
    <name type="scientific">Marinobacter halophilus</name>
    <dbReference type="NCBI Taxonomy" id="1323740"/>
    <lineage>
        <taxon>Bacteria</taxon>
        <taxon>Pseudomonadati</taxon>
        <taxon>Pseudomonadota</taxon>
        <taxon>Gammaproteobacteria</taxon>
        <taxon>Pseudomonadales</taxon>
        <taxon>Marinobacteraceae</taxon>
        <taxon>Marinobacter</taxon>
    </lineage>
</organism>
<accession>A0A2T1KBW1</accession>
<keyword evidence="5 7" id="KW-0443">Lipid metabolism</keyword>
<comment type="subunit">
    <text evidence="7">Homotrimer.</text>
</comment>
<dbReference type="Gene3D" id="1.20.5.170">
    <property type="match status" value="1"/>
</dbReference>
<dbReference type="GO" id="GO:0103118">
    <property type="term" value="F:UDP-3-O-[(3R)-3-hydroxyacyl]-glucosamine N-acyltransferase activity"/>
    <property type="evidence" value="ECO:0007669"/>
    <property type="project" value="UniProtKB-EC"/>
</dbReference>
<keyword evidence="2 7" id="KW-0441">Lipid A biosynthesis</keyword>
<dbReference type="InterPro" id="IPR007691">
    <property type="entry name" value="LpxD"/>
</dbReference>
<dbReference type="InterPro" id="IPR001451">
    <property type="entry name" value="Hexapep"/>
</dbReference>
<evidence type="ECO:0000256" key="6">
    <source>
        <dbReference type="ARBA" id="ARBA00023315"/>
    </source>
</evidence>
<dbReference type="HAMAP" id="MF_00523">
    <property type="entry name" value="LpxD"/>
    <property type="match status" value="1"/>
</dbReference>
<dbReference type="Pfam" id="PF00132">
    <property type="entry name" value="Hexapep"/>
    <property type="match status" value="1"/>
</dbReference>
<comment type="caution">
    <text evidence="9">The sequence shown here is derived from an EMBL/GenBank/DDBJ whole genome shotgun (WGS) entry which is preliminary data.</text>
</comment>
<keyword evidence="1 7" id="KW-0444">Lipid biosynthesis</keyword>
<dbReference type="SUPFAM" id="SSF51161">
    <property type="entry name" value="Trimeric LpxA-like enzymes"/>
    <property type="match status" value="1"/>
</dbReference>
<dbReference type="GO" id="GO:0016410">
    <property type="term" value="F:N-acyltransferase activity"/>
    <property type="evidence" value="ECO:0007669"/>
    <property type="project" value="InterPro"/>
</dbReference>
<evidence type="ECO:0000313" key="9">
    <source>
        <dbReference type="EMBL" id="PSF07614.1"/>
    </source>
</evidence>
<dbReference type="NCBIfam" id="TIGR01853">
    <property type="entry name" value="lipid_A_lpxD"/>
    <property type="match status" value="1"/>
</dbReference>
<comment type="catalytic activity">
    <reaction evidence="7">
        <text>a UDP-3-O-[(3R)-3-hydroxyacyl]-alpha-D-glucosamine + a (3R)-hydroxyacyl-[ACP] = a UDP-2-N,3-O-bis[(3R)-3-hydroxyacyl]-alpha-D-glucosamine + holo-[ACP] + H(+)</text>
        <dbReference type="Rhea" id="RHEA:53836"/>
        <dbReference type="Rhea" id="RHEA-COMP:9685"/>
        <dbReference type="Rhea" id="RHEA-COMP:9945"/>
        <dbReference type="ChEBI" id="CHEBI:15378"/>
        <dbReference type="ChEBI" id="CHEBI:64479"/>
        <dbReference type="ChEBI" id="CHEBI:78827"/>
        <dbReference type="ChEBI" id="CHEBI:137740"/>
        <dbReference type="ChEBI" id="CHEBI:137748"/>
        <dbReference type="EC" id="2.3.1.191"/>
    </reaction>
</comment>
<evidence type="ECO:0000259" key="8">
    <source>
        <dbReference type="Pfam" id="PF04613"/>
    </source>
</evidence>
<dbReference type="EC" id="2.3.1.191" evidence="7"/>
<dbReference type="GO" id="GO:0009245">
    <property type="term" value="P:lipid A biosynthetic process"/>
    <property type="evidence" value="ECO:0007669"/>
    <property type="project" value="UniProtKB-UniRule"/>
</dbReference>
<dbReference type="AlphaFoldDB" id="A0A2T1KBW1"/>
<protein>
    <recommendedName>
        <fullName evidence="7">UDP-3-O-acylglucosamine N-acyltransferase</fullName>
        <ecNumber evidence="7">2.3.1.191</ecNumber>
    </recommendedName>
</protein>
<evidence type="ECO:0000256" key="1">
    <source>
        <dbReference type="ARBA" id="ARBA00022516"/>
    </source>
</evidence>
<dbReference type="NCBIfam" id="NF002060">
    <property type="entry name" value="PRK00892.1"/>
    <property type="match status" value="1"/>
</dbReference>
<dbReference type="Pfam" id="PF04613">
    <property type="entry name" value="LpxD"/>
    <property type="match status" value="1"/>
</dbReference>
<sequence length="341" mass="35373">MTTKSYSLQELAKALGAELKGDPDTRISGLATLQAAGPGTISFLANPAYGKYLKETRASAVIVSPAAADDAQTNVLLLDNPYLGYARLSHWFDPAPVASAGVHPTAVIDTSVVVPETSSIGAHVVIEADAQVGEHVVIGAGSFVGARTQIGDHSILCPRVTLAHDVVIGQRCLILSGAVIGSDGFGFAIDQGVWHRIAQVGGVVLGNDVEIGANTTIDRGALDSTVIGNGVKIDNLVQIGHNVSIGDHSAMAATVAVAGSTRIGSHCVFGGASGIAGHLEIADQVQLTGMTMVTGDIPEPGVYSSGTGFDSNRQWRKNAVRFRQLDVLARRIKELEKQLKG</sequence>
<dbReference type="GO" id="GO:0016020">
    <property type="term" value="C:membrane"/>
    <property type="evidence" value="ECO:0007669"/>
    <property type="project" value="GOC"/>
</dbReference>
<dbReference type="Gene3D" id="3.40.1390.10">
    <property type="entry name" value="MurE/MurF, N-terminal domain"/>
    <property type="match status" value="1"/>
</dbReference>
<evidence type="ECO:0000256" key="3">
    <source>
        <dbReference type="ARBA" id="ARBA00022679"/>
    </source>
</evidence>
<dbReference type="PANTHER" id="PTHR43378">
    <property type="entry name" value="UDP-3-O-ACYLGLUCOSAMINE N-ACYLTRANSFERASE"/>
    <property type="match status" value="1"/>
</dbReference>
<dbReference type="UniPathway" id="UPA00973"/>
<keyword evidence="4 7" id="KW-0677">Repeat</keyword>
<gene>
    <name evidence="7 9" type="primary">lpxD</name>
    <name evidence="9" type="ORF">C7H08_12000</name>
</gene>
<comment type="similarity">
    <text evidence="7">Belongs to the transferase hexapeptide repeat family. LpxD subfamily.</text>
</comment>
<proteinExistence type="inferred from homology"/>
<comment type="function">
    <text evidence="7">Catalyzes the N-acylation of UDP-3-O-acylglucosamine using 3-hydroxyacyl-ACP as the acyl donor. Is involved in the biosynthesis of lipid A, a phosphorylated glycolipid that anchors the lipopolysaccharide to the outer membrane of the cell.</text>
</comment>
<dbReference type="PANTHER" id="PTHR43378:SF2">
    <property type="entry name" value="UDP-3-O-ACYLGLUCOSAMINE N-ACYLTRANSFERASE 1, MITOCHONDRIAL-RELATED"/>
    <property type="match status" value="1"/>
</dbReference>
<dbReference type="InterPro" id="IPR020573">
    <property type="entry name" value="UDP_GlcNAc_AcTrfase_non-rep"/>
</dbReference>
<name>A0A2T1KBW1_9GAMM</name>
<dbReference type="RefSeq" id="WP_106672162.1">
    <property type="nucleotide sequence ID" value="NZ_BMFE01000001.1"/>
</dbReference>
<dbReference type="Gene3D" id="2.160.10.10">
    <property type="entry name" value="Hexapeptide repeat proteins"/>
    <property type="match status" value="1"/>
</dbReference>
<feature type="active site" description="Proton acceptor" evidence="7">
    <location>
        <position position="241"/>
    </location>
</feature>
<evidence type="ECO:0000256" key="5">
    <source>
        <dbReference type="ARBA" id="ARBA00023098"/>
    </source>
</evidence>
<reference evidence="9 10" key="1">
    <citation type="submission" date="2018-03" db="EMBL/GenBank/DDBJ databases">
        <title>Marinobacter brunus sp. nov., a marine bacterium of Gamma-proteobacteria isolated from the surface seawater of the South China Sea.</title>
        <authorList>
            <person name="Cheng H."/>
            <person name="Wu Y.-H."/>
            <person name="Xamxidin M."/>
            <person name="Xu X.-W."/>
        </authorList>
    </citation>
    <scope>NUCLEOTIDE SEQUENCE [LARGE SCALE GENOMIC DNA]</scope>
    <source>
        <strain evidence="9 10">JCM 30472</strain>
    </source>
</reference>